<dbReference type="KEGG" id="vg:10399642"/>
<sequence>MEPITQEKLEALREHVQTLRDYLDVLRLDYDTCESKKKRAELLQEITRLEAEIDPLYCDLLAAEDAALEEISRERAARIRAETSEQREAKRIEEVRNIQKRMQHNKEADDMRKEREYDEEGNTKRQMQKFLAQFPMYEQNTKNIRVYPEDETEEDLSLQQAQQSWIGRLVTDYEGKDVFRVMHVAEGYVRLEKQRLLHDPIRWISLENKPLMFGRDKLLRLLSGSEIFFPLSKKTEKKEGTLSPFWMGKLVQKNGNLFRLMSKCSQAGAWKVCDIKRTKNGALLEGETWYICEDSMGWKLADEEEMEGTLRSAWVGKIVKKNGKVYRLISRDSEKGICEVVERRLAPNKAVIESPVFRVLCTETGWSLALDKGKEKV</sequence>
<dbReference type="Pfam" id="PF19245">
    <property type="entry name" value="DUF5893"/>
    <property type="match status" value="2"/>
</dbReference>
<proteinExistence type="predicted"/>
<dbReference type="InterPro" id="IPR045412">
    <property type="entry name" value="DUF5893"/>
</dbReference>
<organism evidence="2 3">
    <name type="scientific">Lausannevirus</name>
    <dbReference type="NCBI Taxonomy" id="999883"/>
    <lineage>
        <taxon>Viruses</taxon>
        <taxon>Varidnaviria</taxon>
        <taxon>Bamfordvirae</taxon>
        <taxon>Nucleocytoviricota</taxon>
        <taxon>Megaviricetes</taxon>
        <taxon>Pimascovirales</taxon>
        <taxon>Pimascovirales incertae sedis</taxon>
        <taxon>Marseilleviridae</taxon>
        <taxon>Losannavirus</taxon>
        <taxon>Losannavirus lausannense</taxon>
    </lineage>
</organism>
<name>F2WKY7_9VIRU</name>
<dbReference type="RefSeq" id="YP_004347022.1">
    <property type="nucleotide sequence ID" value="NC_015326.1"/>
</dbReference>
<feature type="compositionally biased region" description="Basic and acidic residues" evidence="1">
    <location>
        <begin position="104"/>
        <end position="116"/>
    </location>
</feature>
<evidence type="ECO:0000256" key="1">
    <source>
        <dbReference type="SAM" id="MobiDB-lite"/>
    </source>
</evidence>
<gene>
    <name evidence="2" type="ORF">LAU_0054</name>
</gene>
<dbReference type="OrthoDB" id="32045at10239"/>
<keyword evidence="3" id="KW-1185">Reference proteome</keyword>
<dbReference type="Proteomes" id="UP000203366">
    <property type="component" value="Segment"/>
</dbReference>
<dbReference type="GeneID" id="10399642"/>
<dbReference type="EMBL" id="HQ113105">
    <property type="protein sequence ID" value="AEA06910.1"/>
    <property type="molecule type" value="Genomic_DNA"/>
</dbReference>
<reference evidence="2 3" key="1">
    <citation type="journal article" date="2011" name="Environ. Microbiol.">
        <title>Lausannevirus, a giant amoebal virus encoding histone doublets.</title>
        <authorList>
            <person name="Thomas V."/>
            <person name="Bertelli C."/>
            <person name="Collyn F."/>
            <person name="Casson N."/>
            <person name="Telenti A."/>
            <person name="Goesmann A."/>
            <person name="Croxatto A."/>
            <person name="Greub G."/>
        </authorList>
    </citation>
    <scope>NUCLEOTIDE SEQUENCE [LARGE SCALE GENOMIC DNA]</scope>
    <source>
        <strain evidence="2">7715</strain>
    </source>
</reference>
<protein>
    <submittedName>
        <fullName evidence="2">Uncharacterized protein</fullName>
    </submittedName>
</protein>
<accession>F2WKY7</accession>
<evidence type="ECO:0000313" key="3">
    <source>
        <dbReference type="Proteomes" id="UP000203366"/>
    </source>
</evidence>
<feature type="region of interest" description="Disordered" evidence="1">
    <location>
        <begin position="103"/>
        <end position="122"/>
    </location>
</feature>
<evidence type="ECO:0000313" key="2">
    <source>
        <dbReference type="EMBL" id="AEA06910.1"/>
    </source>
</evidence>